<keyword evidence="8" id="KW-0393">Immunoglobulin domain</keyword>
<feature type="signal peptide" evidence="9">
    <location>
        <begin position="1"/>
        <end position="20"/>
    </location>
</feature>
<name>A0A8I6SML9_CIMLE</name>
<proteinExistence type="inferred from homology"/>
<keyword evidence="6" id="KW-0675">Receptor</keyword>
<dbReference type="KEGG" id="clec:112127327"/>
<dbReference type="GO" id="GO:0016020">
    <property type="term" value="C:membrane"/>
    <property type="evidence" value="ECO:0007669"/>
    <property type="project" value="UniProtKB-SubCell"/>
</dbReference>
<evidence type="ECO:0000256" key="5">
    <source>
        <dbReference type="ARBA" id="ARBA00023157"/>
    </source>
</evidence>
<dbReference type="SUPFAM" id="SSF48726">
    <property type="entry name" value="Immunoglobulin"/>
    <property type="match status" value="1"/>
</dbReference>
<evidence type="ECO:0000256" key="7">
    <source>
        <dbReference type="ARBA" id="ARBA00023180"/>
    </source>
</evidence>
<accession>A0A8I6SML9</accession>
<dbReference type="RefSeq" id="XP_024083850.1">
    <property type="nucleotide sequence ID" value="XM_024228082.1"/>
</dbReference>
<organism evidence="11 12">
    <name type="scientific">Cimex lectularius</name>
    <name type="common">Bed bug</name>
    <name type="synonym">Acanthia lectularia</name>
    <dbReference type="NCBI Taxonomy" id="79782"/>
    <lineage>
        <taxon>Eukaryota</taxon>
        <taxon>Metazoa</taxon>
        <taxon>Ecdysozoa</taxon>
        <taxon>Arthropoda</taxon>
        <taxon>Hexapoda</taxon>
        <taxon>Insecta</taxon>
        <taxon>Pterygota</taxon>
        <taxon>Neoptera</taxon>
        <taxon>Paraneoptera</taxon>
        <taxon>Hemiptera</taxon>
        <taxon>Heteroptera</taxon>
        <taxon>Panheteroptera</taxon>
        <taxon>Cimicomorpha</taxon>
        <taxon>Cimicidae</taxon>
        <taxon>Cimex</taxon>
    </lineage>
</organism>
<protein>
    <recommendedName>
        <fullName evidence="10">Netrin receptor UNC5A-D-like N-terminal domain-containing protein</fullName>
    </recommendedName>
</protein>
<dbReference type="Proteomes" id="UP000494040">
    <property type="component" value="Unassembled WGS sequence"/>
</dbReference>
<keyword evidence="3" id="KW-0217">Developmental protein</keyword>
<dbReference type="OMA" id="YITRSRN"/>
<evidence type="ECO:0000256" key="2">
    <source>
        <dbReference type="ARBA" id="ARBA00009844"/>
    </source>
</evidence>
<feature type="chain" id="PRO_5035245811" description="Netrin receptor UNC5A-D-like N-terminal domain-containing protein" evidence="9">
    <location>
        <begin position="21"/>
        <end position="173"/>
    </location>
</feature>
<comment type="similarity">
    <text evidence="2">Belongs to the unc-5 family.</text>
</comment>
<evidence type="ECO:0000256" key="8">
    <source>
        <dbReference type="ARBA" id="ARBA00023319"/>
    </source>
</evidence>
<evidence type="ECO:0000313" key="12">
    <source>
        <dbReference type="Proteomes" id="UP000494040"/>
    </source>
</evidence>
<keyword evidence="12" id="KW-1185">Reference proteome</keyword>
<keyword evidence="4" id="KW-0472">Membrane</keyword>
<dbReference type="Pfam" id="PF25609">
    <property type="entry name" value="Unc5_NetrinR_N"/>
    <property type="match status" value="1"/>
</dbReference>
<evidence type="ECO:0000256" key="6">
    <source>
        <dbReference type="ARBA" id="ARBA00023170"/>
    </source>
</evidence>
<comment type="subcellular location">
    <subcellularLocation>
        <location evidence="1">Membrane</location>
        <topology evidence="1">Single-pass type I membrane protein</topology>
    </subcellularLocation>
</comment>
<keyword evidence="9" id="KW-0732">Signal</keyword>
<dbReference type="AlphaFoldDB" id="A0A8I6SML9"/>
<dbReference type="OrthoDB" id="5973910at2759"/>
<dbReference type="FunFam" id="2.60.40.10:FF:000037">
    <property type="entry name" value="Unc-5 netrin receptor C"/>
    <property type="match status" value="1"/>
</dbReference>
<evidence type="ECO:0000259" key="10">
    <source>
        <dbReference type="Pfam" id="PF25609"/>
    </source>
</evidence>
<keyword evidence="7" id="KW-0325">Glycoprotein</keyword>
<feature type="domain" description="Netrin receptor UNC5A-D-like N-terminal" evidence="10">
    <location>
        <begin position="60"/>
        <end position="162"/>
    </location>
</feature>
<sequence length="173" mass="19269">MTGLDFRLLVFSALFLAASASQLEGGEEEEVVDDENYGLVEDGMQEPTIPSSEAHDSSQSVPLPVFLEEPTDMYIIKNKPATLQCRAAHALQIFFKCNGGKLHTNPTHMLDFVDPQTGVRNLEAAINITRDNVEEYFAKDKFKCECIAWSSRGHIKSQPASIDVACEFFFIFS</sequence>
<dbReference type="Gene3D" id="2.60.40.10">
    <property type="entry name" value="Immunoglobulins"/>
    <property type="match status" value="1"/>
</dbReference>
<dbReference type="EnsemblMetazoa" id="XM_024228082.1">
    <property type="protein sequence ID" value="XP_024083850.1"/>
    <property type="gene ID" value="LOC112127327"/>
</dbReference>
<evidence type="ECO:0000256" key="4">
    <source>
        <dbReference type="ARBA" id="ARBA00023136"/>
    </source>
</evidence>
<dbReference type="InterPro" id="IPR013783">
    <property type="entry name" value="Ig-like_fold"/>
</dbReference>
<evidence type="ECO:0000256" key="3">
    <source>
        <dbReference type="ARBA" id="ARBA00022473"/>
    </source>
</evidence>
<evidence type="ECO:0000256" key="9">
    <source>
        <dbReference type="SAM" id="SignalP"/>
    </source>
</evidence>
<evidence type="ECO:0000313" key="11">
    <source>
        <dbReference type="EnsemblMetazoa" id="XP_024083850.1"/>
    </source>
</evidence>
<reference evidence="11" key="1">
    <citation type="submission" date="2022-01" db="UniProtKB">
        <authorList>
            <consortium name="EnsemblMetazoa"/>
        </authorList>
    </citation>
    <scope>IDENTIFICATION</scope>
</reference>
<dbReference type="InterPro" id="IPR057755">
    <property type="entry name" value="UNC5A-D-like_N"/>
</dbReference>
<dbReference type="GeneID" id="112127327"/>
<keyword evidence="5" id="KW-1015">Disulfide bond</keyword>
<dbReference type="InterPro" id="IPR036179">
    <property type="entry name" value="Ig-like_dom_sf"/>
</dbReference>
<evidence type="ECO:0000256" key="1">
    <source>
        <dbReference type="ARBA" id="ARBA00004479"/>
    </source>
</evidence>